<dbReference type="GO" id="GO:0020037">
    <property type="term" value="F:heme binding"/>
    <property type="evidence" value="ECO:0007669"/>
    <property type="project" value="InterPro"/>
</dbReference>
<keyword evidence="2" id="KW-1185">Reference proteome</keyword>
<evidence type="ECO:0000313" key="1">
    <source>
        <dbReference type="EMBL" id="KAK3177881.1"/>
    </source>
</evidence>
<dbReference type="SUPFAM" id="SSF48264">
    <property type="entry name" value="Cytochrome P450"/>
    <property type="match status" value="1"/>
</dbReference>
<dbReference type="Proteomes" id="UP001276659">
    <property type="component" value="Unassembled WGS sequence"/>
</dbReference>
<dbReference type="Gene3D" id="1.10.630.10">
    <property type="entry name" value="Cytochrome P450"/>
    <property type="match status" value="1"/>
</dbReference>
<proteinExistence type="predicted"/>
<accession>A0AAE0DP34</accession>
<dbReference type="GO" id="GO:0004497">
    <property type="term" value="F:monooxygenase activity"/>
    <property type="evidence" value="ECO:0007669"/>
    <property type="project" value="InterPro"/>
</dbReference>
<comment type="caution">
    <text evidence="1">The sequence shown here is derived from an EMBL/GenBank/DDBJ whole genome shotgun (WGS) entry which is preliminary data.</text>
</comment>
<name>A0AAE0DP34_9LECA</name>
<evidence type="ECO:0000313" key="2">
    <source>
        <dbReference type="Proteomes" id="UP001276659"/>
    </source>
</evidence>
<evidence type="ECO:0008006" key="3">
    <source>
        <dbReference type="Google" id="ProtNLM"/>
    </source>
</evidence>
<dbReference type="GO" id="GO:0005506">
    <property type="term" value="F:iron ion binding"/>
    <property type="evidence" value="ECO:0007669"/>
    <property type="project" value="InterPro"/>
</dbReference>
<gene>
    <name evidence="1" type="ORF">OEA41_000013</name>
</gene>
<organism evidence="1 2">
    <name type="scientific">Lepraria neglecta</name>
    <dbReference type="NCBI Taxonomy" id="209136"/>
    <lineage>
        <taxon>Eukaryota</taxon>
        <taxon>Fungi</taxon>
        <taxon>Dikarya</taxon>
        <taxon>Ascomycota</taxon>
        <taxon>Pezizomycotina</taxon>
        <taxon>Lecanoromycetes</taxon>
        <taxon>OSLEUM clade</taxon>
        <taxon>Lecanoromycetidae</taxon>
        <taxon>Lecanorales</taxon>
        <taxon>Lecanorineae</taxon>
        <taxon>Stereocaulaceae</taxon>
        <taxon>Lepraria</taxon>
    </lineage>
</organism>
<reference evidence="1" key="1">
    <citation type="submission" date="2022-11" db="EMBL/GenBank/DDBJ databases">
        <title>Chromosomal genome sequence assembly and mating type (MAT) locus characterization of the leprose asexual lichenized fungus Lepraria neglecta (Nyl.) Erichsen.</title>
        <authorList>
            <person name="Allen J.L."/>
            <person name="Pfeffer B."/>
        </authorList>
    </citation>
    <scope>NUCLEOTIDE SEQUENCE</scope>
    <source>
        <strain evidence="1">Allen 5258</strain>
    </source>
</reference>
<dbReference type="EMBL" id="JASNWA010000003">
    <property type="protein sequence ID" value="KAK3177881.1"/>
    <property type="molecule type" value="Genomic_DNA"/>
</dbReference>
<dbReference type="AlphaFoldDB" id="A0AAE0DP34"/>
<dbReference type="GO" id="GO:0016705">
    <property type="term" value="F:oxidoreductase activity, acting on paired donors, with incorporation or reduction of molecular oxygen"/>
    <property type="evidence" value="ECO:0007669"/>
    <property type="project" value="InterPro"/>
</dbReference>
<sequence>MQSHGNIVRYGPNQLLVNSNTGLHGMTRSMLDKSKHFDSESPPDIYDHSKKVKKAKAYRPIAQTMGRWTAFSAIDKYLYRRKRRVVHRWFSDDAIKTFTPRMLSLIRIFCTQLHKEEGATDHGWTKPRNMRDYCKPI</sequence>
<dbReference type="InterPro" id="IPR036396">
    <property type="entry name" value="Cyt_P450_sf"/>
</dbReference>
<protein>
    <recommendedName>
        <fullName evidence="3">PiggyBac transposable element-derived protein domain-containing protein</fullName>
    </recommendedName>
</protein>